<evidence type="ECO:0000313" key="3">
    <source>
        <dbReference type="Proteomes" id="UP000886887"/>
    </source>
</evidence>
<dbReference type="Pfam" id="PF07876">
    <property type="entry name" value="Dabb"/>
    <property type="match status" value="1"/>
</dbReference>
<dbReference type="SUPFAM" id="SSF54909">
    <property type="entry name" value="Dimeric alpha+beta barrel"/>
    <property type="match status" value="1"/>
</dbReference>
<dbReference type="InterPro" id="IPR013097">
    <property type="entry name" value="Dabb"/>
</dbReference>
<feature type="domain" description="Stress-response A/B barrel" evidence="1">
    <location>
        <begin position="2"/>
        <end position="93"/>
    </location>
</feature>
<sequence>MIRHIVMFWLKDNSPESVEAAAARLRSMRGQIEGMVELEVGADFLHSGRSCDLCLTTLFETREALDAYRTHPVHLPVQAYMHSVREKSCAADYEV</sequence>
<dbReference type="PROSITE" id="PS51502">
    <property type="entry name" value="S_R_A_B_BARREL"/>
    <property type="match status" value="1"/>
</dbReference>
<dbReference type="Gene3D" id="3.30.70.100">
    <property type="match status" value="1"/>
</dbReference>
<dbReference type="PANTHER" id="PTHR37832">
    <property type="entry name" value="BLL2683 PROTEIN"/>
    <property type="match status" value="1"/>
</dbReference>
<reference evidence="2" key="2">
    <citation type="journal article" date="2021" name="PeerJ">
        <title>Extensive microbial diversity within the chicken gut microbiome revealed by metagenomics and culture.</title>
        <authorList>
            <person name="Gilroy R."/>
            <person name="Ravi A."/>
            <person name="Getino M."/>
            <person name="Pursley I."/>
            <person name="Horton D.L."/>
            <person name="Alikhan N.F."/>
            <person name="Baker D."/>
            <person name="Gharbi K."/>
            <person name="Hall N."/>
            <person name="Watson M."/>
            <person name="Adriaenssens E.M."/>
            <person name="Foster-Nyarko E."/>
            <person name="Jarju S."/>
            <person name="Secka A."/>
            <person name="Antonio M."/>
            <person name="Oren A."/>
            <person name="Chaudhuri R.R."/>
            <person name="La Ragione R."/>
            <person name="Hildebrand F."/>
            <person name="Pallen M.J."/>
        </authorList>
    </citation>
    <scope>NUCLEOTIDE SEQUENCE</scope>
    <source>
        <strain evidence="2">ChiSxjej2B14-6234</strain>
    </source>
</reference>
<dbReference type="InterPro" id="IPR011008">
    <property type="entry name" value="Dimeric_a/b-barrel"/>
</dbReference>
<reference evidence="2" key="1">
    <citation type="submission" date="2020-10" db="EMBL/GenBank/DDBJ databases">
        <authorList>
            <person name="Gilroy R."/>
        </authorList>
    </citation>
    <scope>NUCLEOTIDE SEQUENCE</scope>
    <source>
        <strain evidence="2">ChiSxjej2B14-6234</strain>
    </source>
</reference>
<proteinExistence type="predicted"/>
<name>A0A9D1CPI2_9FIRM</name>
<dbReference type="AlphaFoldDB" id="A0A9D1CPI2"/>
<dbReference type="Proteomes" id="UP000886887">
    <property type="component" value="Unassembled WGS sequence"/>
</dbReference>
<organism evidence="2 3">
    <name type="scientific">Candidatus Onthenecus intestinigallinarum</name>
    <dbReference type="NCBI Taxonomy" id="2840875"/>
    <lineage>
        <taxon>Bacteria</taxon>
        <taxon>Bacillati</taxon>
        <taxon>Bacillota</taxon>
        <taxon>Clostridia</taxon>
        <taxon>Eubacteriales</taxon>
        <taxon>Candidatus Onthenecus</taxon>
    </lineage>
</organism>
<protein>
    <submittedName>
        <fullName evidence="2">Dabb family protein</fullName>
    </submittedName>
</protein>
<dbReference type="PANTHER" id="PTHR37832:SF1">
    <property type="entry name" value="STRESS-RESPONSE A_B BARREL DOMAIN-CONTAINING PROTEIN"/>
    <property type="match status" value="1"/>
</dbReference>
<comment type="caution">
    <text evidence="2">The sequence shown here is derived from an EMBL/GenBank/DDBJ whole genome shotgun (WGS) entry which is preliminary data.</text>
</comment>
<evidence type="ECO:0000259" key="1">
    <source>
        <dbReference type="PROSITE" id="PS51502"/>
    </source>
</evidence>
<dbReference type="EMBL" id="DVFJ01000001">
    <property type="protein sequence ID" value="HIQ70595.1"/>
    <property type="molecule type" value="Genomic_DNA"/>
</dbReference>
<accession>A0A9D1CPI2</accession>
<gene>
    <name evidence="2" type="ORF">IAB73_00035</name>
</gene>
<dbReference type="SMART" id="SM00886">
    <property type="entry name" value="Dabb"/>
    <property type="match status" value="1"/>
</dbReference>
<evidence type="ECO:0000313" key="2">
    <source>
        <dbReference type="EMBL" id="HIQ70595.1"/>
    </source>
</evidence>